<dbReference type="GO" id="GO:0004521">
    <property type="term" value="F:RNA endonuclease activity"/>
    <property type="evidence" value="ECO:0007669"/>
    <property type="project" value="InterPro"/>
</dbReference>
<dbReference type="Pfam" id="PF11080">
    <property type="entry name" value="GhoS"/>
    <property type="match status" value="1"/>
</dbReference>
<dbReference type="InterPro" id="IPR038241">
    <property type="entry name" value="GhoS_sf"/>
</dbReference>
<dbReference type="RefSeq" id="WP_084874036.1">
    <property type="nucleotide sequence ID" value="NZ_JAGGMY010000001.1"/>
</dbReference>
<keyword evidence="2" id="KW-1185">Reference proteome</keyword>
<gene>
    <name evidence="1" type="ORF">HA50_08505</name>
</gene>
<evidence type="ECO:0000313" key="1">
    <source>
        <dbReference type="EMBL" id="ORM93386.1"/>
    </source>
</evidence>
<dbReference type="OrthoDB" id="6490595at2"/>
<protein>
    <submittedName>
        <fullName evidence="1">Uncharacterized protein</fullName>
    </submittedName>
</protein>
<dbReference type="Proteomes" id="UP000193749">
    <property type="component" value="Unassembled WGS sequence"/>
</dbReference>
<evidence type="ECO:0000313" key="2">
    <source>
        <dbReference type="Proteomes" id="UP000193749"/>
    </source>
</evidence>
<name>A0A1X1ETQ2_PANCY</name>
<comment type="caution">
    <text evidence="1">The sequence shown here is derived from an EMBL/GenBank/DDBJ whole genome shotgun (WGS) entry which is preliminary data.</text>
</comment>
<dbReference type="STRING" id="55209.HA50_08505"/>
<dbReference type="EMBL" id="MLJI01000001">
    <property type="protein sequence ID" value="ORM93386.1"/>
    <property type="molecule type" value="Genomic_DNA"/>
</dbReference>
<dbReference type="InterPro" id="IPR022597">
    <property type="entry name" value="GhoS"/>
</dbReference>
<sequence length="94" mass="10083">MSDLKRYIVTIIYQENGLSDVQSLNSAMLNGGYNTTLNDADGHPHELGTNSFGLVSALEEQELAEQAAGLASVALGKKPEVEVTTLEAFLKEQS</sequence>
<organism evidence="1 2">
    <name type="scientific">Pantoea cypripedii</name>
    <name type="common">Pectobacterium cypripedii</name>
    <name type="synonym">Erwinia cypripedii</name>
    <dbReference type="NCBI Taxonomy" id="55209"/>
    <lineage>
        <taxon>Bacteria</taxon>
        <taxon>Pseudomonadati</taxon>
        <taxon>Pseudomonadota</taxon>
        <taxon>Gammaproteobacteria</taxon>
        <taxon>Enterobacterales</taxon>
        <taxon>Erwiniaceae</taxon>
        <taxon>Pantoea</taxon>
    </lineage>
</organism>
<dbReference type="AlphaFoldDB" id="A0A1X1ETQ2"/>
<dbReference type="Gene3D" id="3.30.70.2360">
    <property type="match status" value="1"/>
</dbReference>
<reference evidence="1 2" key="1">
    <citation type="journal article" date="2017" name="Antonie Van Leeuwenhoek">
        <title>Phylogenomic resolution of the bacterial genus Pantoea and its relationship with Erwinia and Tatumella.</title>
        <authorList>
            <person name="Palmer M."/>
            <person name="Steenkamp E.T."/>
            <person name="Coetzee M.P."/>
            <person name="Chan W.Y."/>
            <person name="van Zyl E."/>
            <person name="De Maayer P."/>
            <person name="Coutinho T.A."/>
            <person name="Blom J."/>
            <person name="Smits T.H."/>
            <person name="Duffy B."/>
            <person name="Venter S.N."/>
        </authorList>
    </citation>
    <scope>NUCLEOTIDE SEQUENCE [LARGE SCALE GENOMIC DNA]</scope>
    <source>
        <strain evidence="1 2">LMG 2657</strain>
    </source>
</reference>
<proteinExistence type="predicted"/>
<accession>A0A1X1ETQ2</accession>